<comment type="caution">
    <text evidence="1">The sequence shown here is derived from an EMBL/GenBank/DDBJ whole genome shotgun (WGS) entry which is preliminary data.</text>
</comment>
<accession>A0A0F9LNF7</accession>
<evidence type="ECO:0000313" key="1">
    <source>
        <dbReference type="EMBL" id="KKM88756.1"/>
    </source>
</evidence>
<proteinExistence type="predicted"/>
<reference evidence="1" key="1">
    <citation type="journal article" date="2015" name="Nature">
        <title>Complex archaea that bridge the gap between prokaryotes and eukaryotes.</title>
        <authorList>
            <person name="Spang A."/>
            <person name="Saw J.H."/>
            <person name="Jorgensen S.L."/>
            <person name="Zaremba-Niedzwiedzka K."/>
            <person name="Martijn J."/>
            <person name="Lind A.E."/>
            <person name="van Eijk R."/>
            <person name="Schleper C."/>
            <person name="Guy L."/>
            <person name="Ettema T.J."/>
        </authorList>
    </citation>
    <scope>NUCLEOTIDE SEQUENCE</scope>
</reference>
<name>A0A0F9LNF7_9ZZZZ</name>
<dbReference type="EMBL" id="LAZR01006919">
    <property type="protein sequence ID" value="KKM88756.1"/>
    <property type="molecule type" value="Genomic_DNA"/>
</dbReference>
<gene>
    <name evidence="1" type="ORF">LCGC14_1255640</name>
</gene>
<protein>
    <submittedName>
        <fullName evidence="1">Uncharacterized protein</fullName>
    </submittedName>
</protein>
<sequence>MSKKTTSELVGEAYANGFRSGMALCGVPEEKGSEPTTNELIQASYRNGFNDGLARGKGHESL</sequence>
<dbReference type="AlphaFoldDB" id="A0A0F9LNF7"/>
<organism evidence="1">
    <name type="scientific">marine sediment metagenome</name>
    <dbReference type="NCBI Taxonomy" id="412755"/>
    <lineage>
        <taxon>unclassified sequences</taxon>
        <taxon>metagenomes</taxon>
        <taxon>ecological metagenomes</taxon>
    </lineage>
</organism>